<evidence type="ECO:0000313" key="4">
    <source>
        <dbReference type="Proteomes" id="UP001142175"/>
    </source>
</evidence>
<dbReference type="InterPro" id="IPR025485">
    <property type="entry name" value="DUF4377"/>
</dbReference>
<accession>A0A9X2P4J1</accession>
<dbReference type="InterPro" id="IPR038670">
    <property type="entry name" value="HslJ-like_sf"/>
</dbReference>
<feature type="domain" description="DUF4377" evidence="2">
    <location>
        <begin position="36"/>
        <end position="113"/>
    </location>
</feature>
<dbReference type="InterPro" id="IPR005184">
    <property type="entry name" value="DUF306_Meta_HslJ"/>
</dbReference>
<reference evidence="3" key="1">
    <citation type="submission" date="2022-08" db="EMBL/GenBank/DDBJ databases">
        <authorList>
            <person name="Zhang D."/>
        </authorList>
    </citation>
    <scope>NUCLEOTIDE SEQUENCE</scope>
    <source>
        <strain evidence="3">XJ19-11</strain>
    </source>
</reference>
<dbReference type="PANTHER" id="PTHR35535:SF1">
    <property type="entry name" value="HEAT SHOCK PROTEIN HSLJ"/>
    <property type="match status" value="1"/>
</dbReference>
<proteinExistence type="predicted"/>
<dbReference type="AlphaFoldDB" id="A0A9X2P4J1"/>
<organism evidence="3 4">
    <name type="scientific">Aquiflexum gelatinilyticum</name>
    <dbReference type="NCBI Taxonomy" id="2961943"/>
    <lineage>
        <taxon>Bacteria</taxon>
        <taxon>Pseudomonadati</taxon>
        <taxon>Bacteroidota</taxon>
        <taxon>Cytophagia</taxon>
        <taxon>Cytophagales</taxon>
        <taxon>Cyclobacteriaceae</taxon>
        <taxon>Aquiflexum</taxon>
    </lineage>
</organism>
<dbReference type="InterPro" id="IPR053147">
    <property type="entry name" value="Hsp_HslJ-like"/>
</dbReference>
<dbReference type="Pfam" id="PF03724">
    <property type="entry name" value="META"/>
    <property type="match status" value="1"/>
</dbReference>
<dbReference type="RefSeq" id="WP_258421943.1">
    <property type="nucleotide sequence ID" value="NZ_JANSUY010000001.1"/>
</dbReference>
<feature type="domain" description="DUF306" evidence="1">
    <location>
        <begin position="124"/>
        <end position="229"/>
    </location>
</feature>
<dbReference type="PROSITE" id="PS51257">
    <property type="entry name" value="PROKAR_LIPOPROTEIN"/>
    <property type="match status" value="1"/>
</dbReference>
<evidence type="ECO:0000259" key="1">
    <source>
        <dbReference type="Pfam" id="PF03724"/>
    </source>
</evidence>
<keyword evidence="4" id="KW-1185">Reference proteome</keyword>
<dbReference type="PANTHER" id="PTHR35535">
    <property type="entry name" value="HEAT SHOCK PROTEIN HSLJ"/>
    <property type="match status" value="1"/>
</dbReference>
<dbReference type="Gene3D" id="2.40.128.270">
    <property type="match status" value="1"/>
</dbReference>
<dbReference type="Proteomes" id="UP001142175">
    <property type="component" value="Unassembled WGS sequence"/>
</dbReference>
<evidence type="ECO:0000259" key="2">
    <source>
        <dbReference type="Pfam" id="PF14302"/>
    </source>
</evidence>
<sequence>MKRLLIFSFGIFLITIYSCKSTKLSENQNTEEKVFWINSTKLPCQGVGPMTCLQIQESPEIEDGKWNNFYSNIEGFEYKPGNIYRIKVRVEQLPPPIPADASSLRYTLIEVISEKPDLTLSITGIWKVESLGEIQNPKGMGKALTIELNAAERGVLGFSGCNTIRGFISKLTETEIEFGNLLSTMMACSQTEMILERGVTQALEKVKKYKIENNRLYLNTSDGTRLMILRKAD</sequence>
<evidence type="ECO:0000313" key="3">
    <source>
        <dbReference type="EMBL" id="MCR9014068.1"/>
    </source>
</evidence>
<protein>
    <submittedName>
        <fullName evidence="3">DUF4377 domain-containing protein</fullName>
    </submittedName>
</protein>
<gene>
    <name evidence="3" type="ORF">NU887_03415</name>
</gene>
<comment type="caution">
    <text evidence="3">The sequence shown here is derived from an EMBL/GenBank/DDBJ whole genome shotgun (WGS) entry which is preliminary data.</text>
</comment>
<dbReference type="EMBL" id="JANSUY010000001">
    <property type="protein sequence ID" value="MCR9014068.1"/>
    <property type="molecule type" value="Genomic_DNA"/>
</dbReference>
<name>A0A9X2P4J1_9BACT</name>
<dbReference type="Pfam" id="PF14302">
    <property type="entry name" value="DUF4377"/>
    <property type="match status" value="1"/>
</dbReference>